<keyword evidence="4" id="KW-1185">Reference proteome</keyword>
<evidence type="ECO:0000256" key="1">
    <source>
        <dbReference type="SAM" id="Coils"/>
    </source>
</evidence>
<protein>
    <submittedName>
        <fullName evidence="3">Uncharacterized protein</fullName>
    </submittedName>
</protein>
<feature type="non-terminal residue" evidence="3">
    <location>
        <position position="1"/>
    </location>
</feature>
<dbReference type="AlphaFoldDB" id="A0AAN6MD99"/>
<evidence type="ECO:0000313" key="3">
    <source>
        <dbReference type="EMBL" id="KAK3898665.1"/>
    </source>
</evidence>
<dbReference type="Proteomes" id="UP001303889">
    <property type="component" value="Unassembled WGS sequence"/>
</dbReference>
<sequence length="188" mass="21223">RARREALTAQNAKAGWKAGGLWPVSMAKPLMSRLLLDNSNNSADNGHQQRLPETPRARLTKRPALGVVPAELTTPRKKTDRRTYLDSLATQASHPSTRRLLFRKLEKVFDEKDYELARLRQENEALKVRLEGTTAGRRKRVVPDPNQRFVNIEQIRRAQIAAGRVENPVAEESRPESPEEADDCIVVG</sequence>
<evidence type="ECO:0000313" key="4">
    <source>
        <dbReference type="Proteomes" id="UP001303889"/>
    </source>
</evidence>
<dbReference type="EMBL" id="MU855899">
    <property type="protein sequence ID" value="KAK3898665.1"/>
    <property type="molecule type" value="Genomic_DNA"/>
</dbReference>
<evidence type="ECO:0000256" key="2">
    <source>
        <dbReference type="SAM" id="MobiDB-lite"/>
    </source>
</evidence>
<reference evidence="3" key="2">
    <citation type="submission" date="2023-05" db="EMBL/GenBank/DDBJ databases">
        <authorList>
            <consortium name="Lawrence Berkeley National Laboratory"/>
            <person name="Steindorff A."/>
            <person name="Hensen N."/>
            <person name="Bonometti L."/>
            <person name="Westerberg I."/>
            <person name="Brannstrom I.O."/>
            <person name="Guillou S."/>
            <person name="Cros-Aarteil S."/>
            <person name="Calhoun S."/>
            <person name="Haridas S."/>
            <person name="Kuo A."/>
            <person name="Mondo S."/>
            <person name="Pangilinan J."/>
            <person name="Riley R."/>
            <person name="Labutti K."/>
            <person name="Andreopoulos B."/>
            <person name="Lipzen A."/>
            <person name="Chen C."/>
            <person name="Yanf M."/>
            <person name="Daum C."/>
            <person name="Ng V."/>
            <person name="Clum A."/>
            <person name="Ohm R."/>
            <person name="Martin F."/>
            <person name="Silar P."/>
            <person name="Natvig D."/>
            <person name="Lalanne C."/>
            <person name="Gautier V."/>
            <person name="Ament-Velasquez S.L."/>
            <person name="Kruys A."/>
            <person name="Hutchinson M.I."/>
            <person name="Powell A.J."/>
            <person name="Barry K."/>
            <person name="Miller A.N."/>
            <person name="Grigoriev I.V."/>
            <person name="Debuchy R."/>
            <person name="Gladieux P."/>
            <person name="Thoren M.H."/>
            <person name="Johannesson H."/>
        </authorList>
    </citation>
    <scope>NUCLEOTIDE SEQUENCE</scope>
    <source>
        <strain evidence="3">CBS 103.79</strain>
    </source>
</reference>
<feature type="coiled-coil region" evidence="1">
    <location>
        <begin position="102"/>
        <end position="136"/>
    </location>
</feature>
<name>A0AAN6MD99_9PEZI</name>
<gene>
    <name evidence="3" type="ORF">C8A05DRAFT_18787</name>
</gene>
<keyword evidence="1" id="KW-0175">Coiled coil</keyword>
<feature type="region of interest" description="Disordered" evidence="2">
    <location>
        <begin position="163"/>
        <end position="188"/>
    </location>
</feature>
<organism evidence="3 4">
    <name type="scientific">Staphylotrichum tortipilum</name>
    <dbReference type="NCBI Taxonomy" id="2831512"/>
    <lineage>
        <taxon>Eukaryota</taxon>
        <taxon>Fungi</taxon>
        <taxon>Dikarya</taxon>
        <taxon>Ascomycota</taxon>
        <taxon>Pezizomycotina</taxon>
        <taxon>Sordariomycetes</taxon>
        <taxon>Sordariomycetidae</taxon>
        <taxon>Sordariales</taxon>
        <taxon>Chaetomiaceae</taxon>
        <taxon>Staphylotrichum</taxon>
    </lineage>
</organism>
<feature type="region of interest" description="Disordered" evidence="2">
    <location>
        <begin position="37"/>
        <end position="56"/>
    </location>
</feature>
<proteinExistence type="predicted"/>
<accession>A0AAN6MD99</accession>
<reference evidence="3" key="1">
    <citation type="journal article" date="2023" name="Mol. Phylogenet. Evol.">
        <title>Genome-scale phylogeny and comparative genomics of the fungal order Sordariales.</title>
        <authorList>
            <person name="Hensen N."/>
            <person name="Bonometti L."/>
            <person name="Westerberg I."/>
            <person name="Brannstrom I.O."/>
            <person name="Guillou S."/>
            <person name="Cros-Aarteil S."/>
            <person name="Calhoun S."/>
            <person name="Haridas S."/>
            <person name="Kuo A."/>
            <person name="Mondo S."/>
            <person name="Pangilinan J."/>
            <person name="Riley R."/>
            <person name="LaButti K."/>
            <person name="Andreopoulos B."/>
            <person name="Lipzen A."/>
            <person name="Chen C."/>
            <person name="Yan M."/>
            <person name="Daum C."/>
            <person name="Ng V."/>
            <person name="Clum A."/>
            <person name="Steindorff A."/>
            <person name="Ohm R.A."/>
            <person name="Martin F."/>
            <person name="Silar P."/>
            <person name="Natvig D.O."/>
            <person name="Lalanne C."/>
            <person name="Gautier V."/>
            <person name="Ament-Velasquez S.L."/>
            <person name="Kruys A."/>
            <person name="Hutchinson M.I."/>
            <person name="Powell A.J."/>
            <person name="Barry K."/>
            <person name="Miller A.N."/>
            <person name="Grigoriev I.V."/>
            <person name="Debuchy R."/>
            <person name="Gladieux P."/>
            <person name="Hiltunen Thoren M."/>
            <person name="Johannesson H."/>
        </authorList>
    </citation>
    <scope>NUCLEOTIDE SEQUENCE</scope>
    <source>
        <strain evidence="3">CBS 103.79</strain>
    </source>
</reference>
<feature type="compositionally biased region" description="Acidic residues" evidence="2">
    <location>
        <begin position="178"/>
        <end position="188"/>
    </location>
</feature>
<comment type="caution">
    <text evidence="3">The sequence shown here is derived from an EMBL/GenBank/DDBJ whole genome shotgun (WGS) entry which is preliminary data.</text>
</comment>